<evidence type="ECO:0000313" key="1">
    <source>
        <dbReference type="EMBL" id="MED5017507.1"/>
    </source>
</evidence>
<organism evidence="1 2">
    <name type="scientific">Paenibacillus chibensis</name>
    <dbReference type="NCBI Taxonomy" id="59846"/>
    <lineage>
        <taxon>Bacteria</taxon>
        <taxon>Bacillati</taxon>
        <taxon>Bacillota</taxon>
        <taxon>Bacilli</taxon>
        <taxon>Bacillales</taxon>
        <taxon>Paenibacillaceae</taxon>
        <taxon>Paenibacillus</taxon>
    </lineage>
</organism>
<sequence length="83" mass="9441">MALLFHQKRPLPNENQAKVSQNNVYVANKAGDDGPVMTTLLHELLPFGNYSLHGIIIANPFGNFHGFIFGFHLWYDGIRKSDW</sequence>
<accession>A0ABU6PRK4</accession>
<dbReference type="EMBL" id="JARTLD010000025">
    <property type="protein sequence ID" value="MED5017507.1"/>
    <property type="molecule type" value="Genomic_DNA"/>
</dbReference>
<protein>
    <submittedName>
        <fullName evidence="1">Uncharacterized protein</fullName>
    </submittedName>
</protein>
<proteinExistence type="predicted"/>
<dbReference type="RefSeq" id="WP_328277239.1">
    <property type="nucleotide sequence ID" value="NZ_JARTLD010000025.1"/>
</dbReference>
<name>A0ABU6PRK4_9BACL</name>
<comment type="caution">
    <text evidence="1">The sequence shown here is derived from an EMBL/GenBank/DDBJ whole genome shotgun (WGS) entry which is preliminary data.</text>
</comment>
<reference evidence="1 2" key="1">
    <citation type="submission" date="2023-03" db="EMBL/GenBank/DDBJ databases">
        <title>Bacillus Genome Sequencing.</title>
        <authorList>
            <person name="Dunlap C."/>
        </authorList>
    </citation>
    <scope>NUCLEOTIDE SEQUENCE [LARGE SCALE GENOMIC DNA]</scope>
    <source>
        <strain evidence="1 2">NRS-52</strain>
    </source>
</reference>
<keyword evidence="2" id="KW-1185">Reference proteome</keyword>
<dbReference type="Proteomes" id="UP001343257">
    <property type="component" value="Unassembled WGS sequence"/>
</dbReference>
<gene>
    <name evidence="1" type="ORF">P9847_09365</name>
</gene>
<evidence type="ECO:0000313" key="2">
    <source>
        <dbReference type="Proteomes" id="UP001343257"/>
    </source>
</evidence>